<gene>
    <name evidence="4" type="ORF">SAMN02745823_02935</name>
</gene>
<dbReference type="PANTHER" id="PTHR42879:SF2">
    <property type="entry name" value="3-OXOACYL-[ACYL-CARRIER-PROTEIN] REDUCTASE FABG"/>
    <property type="match status" value="1"/>
</dbReference>
<dbReference type="Pfam" id="PF00106">
    <property type="entry name" value="adh_short"/>
    <property type="match status" value="2"/>
</dbReference>
<dbReference type="PRINTS" id="PR00081">
    <property type="entry name" value="GDHRDH"/>
</dbReference>
<dbReference type="PRINTS" id="PR00080">
    <property type="entry name" value="SDRFAMILY"/>
</dbReference>
<organism evidence="4 5">
    <name type="scientific">Sporobacter termitidis DSM 10068</name>
    <dbReference type="NCBI Taxonomy" id="1123282"/>
    <lineage>
        <taxon>Bacteria</taxon>
        <taxon>Bacillati</taxon>
        <taxon>Bacillota</taxon>
        <taxon>Clostridia</taxon>
        <taxon>Eubacteriales</taxon>
        <taxon>Oscillospiraceae</taxon>
        <taxon>Sporobacter</taxon>
    </lineage>
</organism>
<dbReference type="Gene3D" id="3.40.50.720">
    <property type="entry name" value="NAD(P)-binding Rossmann-like Domain"/>
    <property type="match status" value="1"/>
</dbReference>
<dbReference type="EMBL" id="FQXV01000011">
    <property type="protein sequence ID" value="SHI16478.1"/>
    <property type="molecule type" value="Genomic_DNA"/>
</dbReference>
<protein>
    <submittedName>
        <fullName evidence="4">3-oxoacyl-[acyl-carrier protein] reductase</fullName>
    </submittedName>
</protein>
<evidence type="ECO:0000256" key="3">
    <source>
        <dbReference type="RuleBase" id="RU000363"/>
    </source>
</evidence>
<dbReference type="Proteomes" id="UP000183995">
    <property type="component" value="Unassembled WGS sequence"/>
</dbReference>
<keyword evidence="5" id="KW-1185">Reference proteome</keyword>
<dbReference type="STRING" id="1123282.SAMN02745823_02935"/>
<dbReference type="GO" id="GO:0008202">
    <property type="term" value="P:steroid metabolic process"/>
    <property type="evidence" value="ECO:0007669"/>
    <property type="project" value="UniProtKB-KW"/>
</dbReference>
<evidence type="ECO:0000313" key="4">
    <source>
        <dbReference type="EMBL" id="SHI16478.1"/>
    </source>
</evidence>
<evidence type="ECO:0000256" key="1">
    <source>
        <dbReference type="ARBA" id="ARBA00006484"/>
    </source>
</evidence>
<name>A0A1M5YXA2_9FIRM</name>
<dbReference type="OrthoDB" id="9803333at2"/>
<dbReference type="InterPro" id="IPR002347">
    <property type="entry name" value="SDR_fam"/>
</dbReference>
<keyword evidence="2" id="KW-0753">Steroid metabolism</keyword>
<dbReference type="InterPro" id="IPR036291">
    <property type="entry name" value="NAD(P)-bd_dom_sf"/>
</dbReference>
<sequence length="330" mass="35682">MGNHLSGKVALVTGSGQGIGRAIALALAAEGAKVITNNRSPVKVNVTNQLDEARLARLTPEQLDWYNKEIEKYSGDAETTAAAIRAAGGEATAFFGDLSDFNMAKKMVDFTVDTYGSIDIIVNVAGAFGFAPVEKITEELWDRVTTVKPKGFFNIIHHAVPYMKKKGWGRIINCASPAWTGGDLRQCEYCAANAGVVGMTWGLATELAENNITCNVFAPAAKTRASIDMELFDKVVEADEHATKSGKPFLKYDDTQPPEPFAPFIAYLASDAAAHVTGSVFMTMGGFIGRWANPAFEATMFNADGWTVDKVIETAPTTLFKDYKNINQKD</sequence>
<comment type="similarity">
    <text evidence="1 3">Belongs to the short-chain dehydrogenases/reductases (SDR) family.</text>
</comment>
<dbReference type="InterPro" id="IPR050259">
    <property type="entry name" value="SDR"/>
</dbReference>
<dbReference type="SUPFAM" id="SSF51735">
    <property type="entry name" value="NAD(P)-binding Rossmann-fold domains"/>
    <property type="match status" value="1"/>
</dbReference>
<proteinExistence type="inferred from homology"/>
<accession>A0A1M5YXA2</accession>
<dbReference type="PANTHER" id="PTHR42879">
    <property type="entry name" value="3-OXOACYL-(ACYL-CARRIER-PROTEIN) REDUCTASE"/>
    <property type="match status" value="1"/>
</dbReference>
<dbReference type="AlphaFoldDB" id="A0A1M5YXA2"/>
<dbReference type="RefSeq" id="WP_073080482.1">
    <property type="nucleotide sequence ID" value="NZ_FQXV01000011.1"/>
</dbReference>
<reference evidence="4 5" key="1">
    <citation type="submission" date="2016-11" db="EMBL/GenBank/DDBJ databases">
        <authorList>
            <person name="Jaros S."/>
            <person name="Januszkiewicz K."/>
            <person name="Wedrychowicz H."/>
        </authorList>
    </citation>
    <scope>NUCLEOTIDE SEQUENCE [LARGE SCALE GENOMIC DNA]</scope>
    <source>
        <strain evidence="4 5">DSM 10068</strain>
    </source>
</reference>
<evidence type="ECO:0000313" key="5">
    <source>
        <dbReference type="Proteomes" id="UP000183995"/>
    </source>
</evidence>
<evidence type="ECO:0000256" key="2">
    <source>
        <dbReference type="ARBA" id="ARBA00023221"/>
    </source>
</evidence>
<keyword evidence="2" id="KW-0443">Lipid metabolism</keyword>